<comment type="similarity">
    <text evidence="6">Belongs to the DESIGUAL family.</text>
</comment>
<dbReference type="EMBL" id="BPVZ01000034">
    <property type="protein sequence ID" value="GKV11464.1"/>
    <property type="molecule type" value="Genomic_DNA"/>
</dbReference>
<keyword evidence="4 7" id="KW-1133">Transmembrane helix</keyword>
<feature type="transmembrane region" description="Helical" evidence="7">
    <location>
        <begin position="51"/>
        <end position="72"/>
    </location>
</feature>
<evidence type="ECO:0000256" key="4">
    <source>
        <dbReference type="ARBA" id="ARBA00022989"/>
    </source>
</evidence>
<keyword evidence="10" id="KW-1185">Reference proteome</keyword>
<keyword evidence="3 8" id="KW-0732">Signal</keyword>
<evidence type="ECO:0000313" key="10">
    <source>
        <dbReference type="Proteomes" id="UP001054252"/>
    </source>
</evidence>
<comment type="subcellular location">
    <subcellularLocation>
        <location evidence="1">Endomembrane system</location>
        <topology evidence="1">Multi-pass membrane protein</topology>
    </subcellularLocation>
</comment>
<dbReference type="GO" id="GO:0012505">
    <property type="term" value="C:endomembrane system"/>
    <property type="evidence" value="ECO:0007669"/>
    <property type="project" value="UniProtKB-SubCell"/>
</dbReference>
<proteinExistence type="inferred from homology"/>
<evidence type="ECO:0000256" key="7">
    <source>
        <dbReference type="SAM" id="Phobius"/>
    </source>
</evidence>
<accession>A0AAV5JA27</accession>
<dbReference type="PANTHER" id="PTHR31769">
    <property type="entry name" value="OS07G0462200 PROTEIN-RELATED"/>
    <property type="match status" value="1"/>
</dbReference>
<gene>
    <name evidence="9" type="ORF">SLEP1_g22723</name>
</gene>
<feature type="signal peptide" evidence="8">
    <location>
        <begin position="1"/>
        <end position="20"/>
    </location>
</feature>
<organism evidence="9 10">
    <name type="scientific">Rubroshorea leprosula</name>
    <dbReference type="NCBI Taxonomy" id="152421"/>
    <lineage>
        <taxon>Eukaryota</taxon>
        <taxon>Viridiplantae</taxon>
        <taxon>Streptophyta</taxon>
        <taxon>Embryophyta</taxon>
        <taxon>Tracheophyta</taxon>
        <taxon>Spermatophyta</taxon>
        <taxon>Magnoliopsida</taxon>
        <taxon>eudicotyledons</taxon>
        <taxon>Gunneridae</taxon>
        <taxon>Pentapetalae</taxon>
        <taxon>rosids</taxon>
        <taxon>malvids</taxon>
        <taxon>Malvales</taxon>
        <taxon>Dipterocarpaceae</taxon>
        <taxon>Rubroshorea</taxon>
    </lineage>
</organism>
<reference evidence="9 10" key="1">
    <citation type="journal article" date="2021" name="Commun. Biol.">
        <title>The genome of Shorea leprosula (Dipterocarpaceae) highlights the ecological relevance of drought in aseasonal tropical rainforests.</title>
        <authorList>
            <person name="Ng K.K.S."/>
            <person name="Kobayashi M.J."/>
            <person name="Fawcett J.A."/>
            <person name="Hatakeyama M."/>
            <person name="Paape T."/>
            <person name="Ng C.H."/>
            <person name="Ang C.C."/>
            <person name="Tnah L.H."/>
            <person name="Lee C.T."/>
            <person name="Nishiyama T."/>
            <person name="Sese J."/>
            <person name="O'Brien M.J."/>
            <person name="Copetti D."/>
            <person name="Mohd Noor M.I."/>
            <person name="Ong R.C."/>
            <person name="Putra M."/>
            <person name="Sireger I.Z."/>
            <person name="Indrioko S."/>
            <person name="Kosugi Y."/>
            <person name="Izuno A."/>
            <person name="Isagi Y."/>
            <person name="Lee S.L."/>
            <person name="Shimizu K.K."/>
        </authorList>
    </citation>
    <scope>NUCLEOTIDE SEQUENCE [LARGE SCALE GENOMIC DNA]</scope>
    <source>
        <strain evidence="9">214</strain>
    </source>
</reference>
<evidence type="ECO:0000256" key="8">
    <source>
        <dbReference type="SAM" id="SignalP"/>
    </source>
</evidence>
<feature type="transmembrane region" description="Helical" evidence="7">
    <location>
        <begin position="93"/>
        <end position="117"/>
    </location>
</feature>
<protein>
    <submittedName>
        <fullName evidence="9">Uncharacterized protein</fullName>
    </submittedName>
</protein>
<dbReference type="Pfam" id="PF06749">
    <property type="entry name" value="DUF1218"/>
    <property type="match status" value="1"/>
</dbReference>
<name>A0AAV5JA27_9ROSI</name>
<feature type="chain" id="PRO_5043473006" evidence="8">
    <location>
        <begin position="21"/>
        <end position="162"/>
    </location>
</feature>
<evidence type="ECO:0000256" key="3">
    <source>
        <dbReference type="ARBA" id="ARBA00022729"/>
    </source>
</evidence>
<evidence type="ECO:0000256" key="6">
    <source>
        <dbReference type="ARBA" id="ARBA00029467"/>
    </source>
</evidence>
<evidence type="ECO:0000313" key="9">
    <source>
        <dbReference type="EMBL" id="GKV11464.1"/>
    </source>
</evidence>
<keyword evidence="2 7" id="KW-0812">Transmembrane</keyword>
<dbReference type="InterPro" id="IPR009606">
    <property type="entry name" value="DEAL/Modifying_wall_lignin1/2"/>
</dbReference>
<evidence type="ECO:0000256" key="5">
    <source>
        <dbReference type="ARBA" id="ARBA00023136"/>
    </source>
</evidence>
<dbReference type="InterPro" id="IPR052222">
    <property type="entry name" value="DESIGUAL"/>
</dbReference>
<evidence type="ECO:0000256" key="1">
    <source>
        <dbReference type="ARBA" id="ARBA00004127"/>
    </source>
</evidence>
<feature type="transmembrane region" description="Helical" evidence="7">
    <location>
        <begin position="132"/>
        <end position="153"/>
    </location>
</feature>
<dbReference type="Proteomes" id="UP001054252">
    <property type="component" value="Unassembled WGS sequence"/>
</dbReference>
<dbReference type="AlphaFoldDB" id="A0AAV5JA27"/>
<keyword evidence="5 7" id="KW-0472">Membrane</keyword>
<comment type="caution">
    <text evidence="9">The sequence shown here is derived from an EMBL/GenBank/DDBJ whole genome shotgun (WGS) entry which is preliminary data.</text>
</comment>
<evidence type="ECO:0000256" key="2">
    <source>
        <dbReference type="ARBA" id="ARBA00022692"/>
    </source>
</evidence>
<sequence>MMKIGGVLVCLLIVSMDVGAGILGIQAEVAQNKVNQLRLWIFECRQPSRDAFKLGLGAAALLVLAHVISNLLGGCMCVCSQEEFQKSSPNRQLSVACFIFSWVVLAIGLSLLGIGILSNNKSRASCGFTHHHFLSIGGIACFVHALFCVAYYVSATAANEEK</sequence>